<proteinExistence type="predicted"/>
<accession>A0A094W9H8</accession>
<protein>
    <submittedName>
        <fullName evidence="1">Uncharacterized protein</fullName>
    </submittedName>
</protein>
<organism evidence="1 2">
    <name type="scientific">Leptospirillum ferriphilum</name>
    <dbReference type="NCBI Taxonomy" id="178606"/>
    <lineage>
        <taxon>Bacteria</taxon>
        <taxon>Pseudomonadati</taxon>
        <taxon>Nitrospirota</taxon>
        <taxon>Nitrospiria</taxon>
        <taxon>Nitrospirales</taxon>
        <taxon>Nitrospiraceae</taxon>
        <taxon>Leptospirillum</taxon>
    </lineage>
</organism>
<dbReference type="Proteomes" id="UP000029452">
    <property type="component" value="Unassembled WGS sequence"/>
</dbReference>
<comment type="caution">
    <text evidence="1">The sequence shown here is derived from an EMBL/GenBank/DDBJ whole genome shotgun (WGS) entry which is preliminary data.</text>
</comment>
<dbReference type="AlphaFoldDB" id="A0A094W9H8"/>
<reference evidence="1 2" key="1">
    <citation type="submission" date="2014-06" db="EMBL/GenBank/DDBJ databases">
        <title>Draft genome sequence of iron oxidizing acidophile Leptospirillum ferriphilum DSM14647.</title>
        <authorList>
            <person name="Cardenas J.P."/>
            <person name="Lazcano M."/>
            <person name="Ossandon F.J."/>
            <person name="Corbett M."/>
            <person name="Holmes D.S."/>
            <person name="Watkin E."/>
        </authorList>
    </citation>
    <scope>NUCLEOTIDE SEQUENCE [LARGE SCALE GENOMIC DNA]</scope>
    <source>
        <strain evidence="1 2">DSM 14647</strain>
    </source>
</reference>
<evidence type="ECO:0000313" key="2">
    <source>
        <dbReference type="Proteomes" id="UP000029452"/>
    </source>
</evidence>
<name>A0A094W9H8_9BACT</name>
<sequence>MEFRVFEKIVYHVFFDGICTFNVISDVISGDKKVKNIINIDAFGKSLIFPSSL</sequence>
<dbReference type="EMBL" id="JPGK01000004">
    <property type="protein sequence ID" value="KGA94178.1"/>
    <property type="molecule type" value="Genomic_DNA"/>
</dbReference>
<gene>
    <name evidence="1" type="ORF">LptCag_0804</name>
</gene>
<evidence type="ECO:0000313" key="1">
    <source>
        <dbReference type="EMBL" id="KGA94178.1"/>
    </source>
</evidence>